<proteinExistence type="predicted"/>
<dbReference type="InParanoid" id="G0ED09"/>
<dbReference type="STRING" id="694429.Pyrfu_0699"/>
<keyword evidence="2" id="KW-1185">Reference proteome</keyword>
<organism evidence="1 2">
    <name type="scientific">Pyrolobus fumarii (strain DSM 11204 / 1A)</name>
    <dbReference type="NCBI Taxonomy" id="694429"/>
    <lineage>
        <taxon>Archaea</taxon>
        <taxon>Thermoproteota</taxon>
        <taxon>Thermoprotei</taxon>
        <taxon>Desulfurococcales</taxon>
        <taxon>Pyrodictiaceae</taxon>
        <taxon>Pyrolobus</taxon>
    </lineage>
</organism>
<sequence length="186" mass="20337">MAWRDILSRVVQASVEKAASCEGEGCGALLVAAADAIYAPLAPVDAGSGELKRLASRLASIVVHSFVYNALPKGIDGVRAALEEVERITREKQAVEKAKEILGEVGVTLEPSPAEEPRHAVINSLRYYVEAYEEAMSTTRRRRKARPPSQQDAVRHIRRLLREIGRTDPFLAKMIANILRSVGLPA</sequence>
<protein>
    <submittedName>
        <fullName evidence="1">Uncharacterized protein</fullName>
    </submittedName>
</protein>
<dbReference type="EMBL" id="CP002838">
    <property type="protein sequence ID" value="AEM38568.1"/>
    <property type="molecule type" value="Genomic_DNA"/>
</dbReference>
<name>G0ED09_PYRF1</name>
<dbReference type="Proteomes" id="UP000001037">
    <property type="component" value="Chromosome"/>
</dbReference>
<evidence type="ECO:0000313" key="2">
    <source>
        <dbReference type="Proteomes" id="UP000001037"/>
    </source>
</evidence>
<dbReference type="RefSeq" id="WP_014026245.1">
    <property type="nucleotide sequence ID" value="NC_015931.1"/>
</dbReference>
<dbReference type="AlphaFoldDB" id="G0ED09"/>
<dbReference type="eggNOG" id="arCOG12294">
    <property type="taxonomic scope" value="Archaea"/>
</dbReference>
<dbReference type="GeneID" id="11139167"/>
<gene>
    <name evidence="1" type="ordered locus">Pyrfu_0699</name>
</gene>
<evidence type="ECO:0000313" key="1">
    <source>
        <dbReference type="EMBL" id="AEM38568.1"/>
    </source>
</evidence>
<accession>G0ED09</accession>
<reference evidence="1 2" key="1">
    <citation type="journal article" date="2011" name="Stand. Genomic Sci.">
        <title>Complete genome sequence of the hyperthermophilic chemolithoautotroph Pyrolobus fumarii type strain (1A).</title>
        <authorList>
            <person name="Anderson I."/>
            <person name="Goker M."/>
            <person name="Nolan M."/>
            <person name="Lucas S."/>
            <person name="Hammon N."/>
            <person name="Deshpande S."/>
            <person name="Cheng J.F."/>
            <person name="Tapia R."/>
            <person name="Han C."/>
            <person name="Goodwin L."/>
            <person name="Pitluck S."/>
            <person name="Huntemann M."/>
            <person name="Liolios K."/>
            <person name="Ivanova N."/>
            <person name="Pagani I."/>
            <person name="Mavromatis K."/>
            <person name="Ovchinikova G."/>
            <person name="Pati A."/>
            <person name="Chen A."/>
            <person name="Palaniappan K."/>
            <person name="Land M."/>
            <person name="Hauser L."/>
            <person name="Brambilla E.M."/>
            <person name="Huber H."/>
            <person name="Yasawong M."/>
            <person name="Rohde M."/>
            <person name="Spring S."/>
            <person name="Abt B."/>
            <person name="Sikorski J."/>
            <person name="Wirth R."/>
            <person name="Detter J.C."/>
            <person name="Woyke T."/>
            <person name="Bristow J."/>
            <person name="Eisen J.A."/>
            <person name="Markowitz V."/>
            <person name="Hugenholtz P."/>
            <person name="Kyrpides N.C."/>
            <person name="Klenk H.P."/>
            <person name="Lapidus A."/>
        </authorList>
    </citation>
    <scope>NUCLEOTIDE SEQUENCE [LARGE SCALE GENOMIC DNA]</scope>
    <source>
        <strain evidence="2">DSM 11204 / 1A</strain>
    </source>
</reference>
<dbReference type="HOGENOM" id="CLU_1451462_0_0_2"/>
<dbReference type="KEGG" id="pfm:Pyrfu_0699"/>